<evidence type="ECO:0000256" key="1">
    <source>
        <dbReference type="SAM" id="Phobius"/>
    </source>
</evidence>
<dbReference type="EMBL" id="CP027776">
    <property type="protein sequence ID" value="AVP63318.1"/>
    <property type="molecule type" value="Genomic_DNA"/>
</dbReference>
<evidence type="ECO:0000313" key="3">
    <source>
        <dbReference type="Proteomes" id="UP000238070"/>
    </source>
</evidence>
<reference evidence="2 3" key="1">
    <citation type="submission" date="2018-01" db="EMBL/GenBank/DDBJ databases">
        <title>Genetic Diversity of Clostridium botulinum in seafood.</title>
        <authorList>
            <person name="Athira V."/>
            <person name="Arun Jyothi P.V."/>
            <person name="Lalitha K.V."/>
            <person name="Joseph T.C."/>
        </authorList>
    </citation>
    <scope>NUCLEOTIDE SEQUENCE [LARGE SCALE GENOMIC DNA]</scope>
    <source>
        <strain evidence="2 3">Mfbjulcb5</strain>
    </source>
</reference>
<keyword evidence="1" id="KW-1133">Transmembrane helix</keyword>
<evidence type="ECO:0008006" key="4">
    <source>
        <dbReference type="Google" id="ProtNLM"/>
    </source>
</evidence>
<name>A0AAU8YSC8_CLOBO</name>
<sequence length="68" mass="7654">MKNSTVSIALISLIIIIFVSYFSVLNSNFEKDITNNLKLAETYAINEEWSKVLEVSIDIKKFGGINNV</sequence>
<keyword evidence="1" id="KW-0812">Transmembrane</keyword>
<protein>
    <recommendedName>
        <fullName evidence="4">Methyl-accepting chemotaxis protein</fullName>
    </recommendedName>
</protein>
<feature type="transmembrane region" description="Helical" evidence="1">
    <location>
        <begin position="6"/>
        <end position="25"/>
    </location>
</feature>
<dbReference type="AlphaFoldDB" id="A0AAU8YSC8"/>
<keyword evidence="1" id="KW-0472">Membrane</keyword>
<organism evidence="2 3">
    <name type="scientific">Clostridium botulinum</name>
    <dbReference type="NCBI Taxonomy" id="1491"/>
    <lineage>
        <taxon>Bacteria</taxon>
        <taxon>Bacillati</taxon>
        <taxon>Bacillota</taxon>
        <taxon>Clostridia</taxon>
        <taxon>Eubacteriales</taxon>
        <taxon>Clostridiaceae</taxon>
        <taxon>Clostridium</taxon>
    </lineage>
</organism>
<evidence type="ECO:0000313" key="2">
    <source>
        <dbReference type="EMBL" id="AVP63318.1"/>
    </source>
</evidence>
<accession>A0AAU8YSC8</accession>
<gene>
    <name evidence="2" type="ORF">C3B64_03200</name>
</gene>
<proteinExistence type="predicted"/>
<dbReference type="Proteomes" id="UP000238070">
    <property type="component" value="Chromosome"/>
</dbReference>